<gene>
    <name evidence="2" type="ORF">SAMN06265222_106281</name>
</gene>
<dbReference type="RefSeq" id="WP_283433022.1">
    <property type="nucleotide sequence ID" value="NZ_FXUG01000006.1"/>
</dbReference>
<dbReference type="Pfam" id="PF14256">
    <property type="entry name" value="YwiC"/>
    <property type="match status" value="1"/>
</dbReference>
<reference evidence="2 3" key="1">
    <citation type="submission" date="2017-05" db="EMBL/GenBank/DDBJ databases">
        <authorList>
            <person name="Varghese N."/>
            <person name="Submissions S."/>
        </authorList>
    </citation>
    <scope>NUCLEOTIDE SEQUENCE [LARGE SCALE GENOMIC DNA]</scope>
    <source>
        <strain evidence="2 3">DSM 25457</strain>
    </source>
</reference>
<keyword evidence="1" id="KW-0472">Membrane</keyword>
<keyword evidence="1" id="KW-1133">Transmembrane helix</keyword>
<dbReference type="Proteomes" id="UP001158067">
    <property type="component" value="Unassembled WGS sequence"/>
</dbReference>
<feature type="transmembrane region" description="Helical" evidence="1">
    <location>
        <begin position="109"/>
        <end position="128"/>
    </location>
</feature>
<feature type="transmembrane region" description="Helical" evidence="1">
    <location>
        <begin position="135"/>
        <end position="153"/>
    </location>
</feature>
<protein>
    <submittedName>
        <fullName evidence="2">YwiC-like protein</fullName>
    </submittedName>
</protein>
<sequence>MSTATIELNPVSQPAAKLKPKEHGAYAILGIPITTALILTGPTVAGACVAVAAVTGFLAHEPLLVSLGHRGSRAQRATPAARRRTLILLATTIACGCTAMAVGSNAVRLSLVGCGLLAVTSFGLAVAGKHKTLGGQLWGIVGLSVPCVPILLAGEITTAQTAEAWGTWLIGFAATTMSVRGVIAAQKRRSRMIHWTAIAGLTVLVGSLTLTQFPLPVATLPMLAMSWYLMFDPPHAKQLKRVGWTLVIGTVASAIWMIGAF</sequence>
<name>A0ABY1Q5Q7_9BACT</name>
<feature type="transmembrane region" description="Helical" evidence="1">
    <location>
        <begin position="165"/>
        <end position="185"/>
    </location>
</feature>
<feature type="transmembrane region" description="Helical" evidence="1">
    <location>
        <begin position="86"/>
        <end position="103"/>
    </location>
</feature>
<organism evidence="2 3">
    <name type="scientific">Neorhodopirellula lusitana</name>
    <dbReference type="NCBI Taxonomy" id="445327"/>
    <lineage>
        <taxon>Bacteria</taxon>
        <taxon>Pseudomonadati</taxon>
        <taxon>Planctomycetota</taxon>
        <taxon>Planctomycetia</taxon>
        <taxon>Pirellulales</taxon>
        <taxon>Pirellulaceae</taxon>
        <taxon>Neorhodopirellula</taxon>
    </lineage>
</organism>
<accession>A0ABY1Q5Q7</accession>
<proteinExistence type="predicted"/>
<evidence type="ECO:0000256" key="1">
    <source>
        <dbReference type="SAM" id="Phobius"/>
    </source>
</evidence>
<feature type="transmembrane region" description="Helical" evidence="1">
    <location>
        <begin position="243"/>
        <end position="260"/>
    </location>
</feature>
<comment type="caution">
    <text evidence="2">The sequence shown here is derived from an EMBL/GenBank/DDBJ whole genome shotgun (WGS) entry which is preliminary data.</text>
</comment>
<dbReference type="EMBL" id="FXUG01000006">
    <property type="protein sequence ID" value="SMP59860.1"/>
    <property type="molecule type" value="Genomic_DNA"/>
</dbReference>
<feature type="transmembrane region" description="Helical" evidence="1">
    <location>
        <begin position="215"/>
        <end position="231"/>
    </location>
</feature>
<keyword evidence="1" id="KW-0812">Transmembrane</keyword>
<dbReference type="InterPro" id="IPR025576">
    <property type="entry name" value="YwiC"/>
</dbReference>
<evidence type="ECO:0000313" key="3">
    <source>
        <dbReference type="Proteomes" id="UP001158067"/>
    </source>
</evidence>
<keyword evidence="3" id="KW-1185">Reference proteome</keyword>
<evidence type="ECO:0000313" key="2">
    <source>
        <dbReference type="EMBL" id="SMP59860.1"/>
    </source>
</evidence>